<feature type="region of interest" description="Disordered" evidence="7">
    <location>
        <begin position="1"/>
        <end position="86"/>
    </location>
</feature>
<dbReference type="PANTHER" id="PTHR36766:SF40">
    <property type="entry name" value="DISEASE RESISTANCE PROTEIN RGA3"/>
    <property type="match status" value="1"/>
</dbReference>
<evidence type="ECO:0000256" key="1">
    <source>
        <dbReference type="ARBA" id="ARBA00008894"/>
    </source>
</evidence>
<dbReference type="SUPFAM" id="SSF52540">
    <property type="entry name" value="P-loop containing nucleoside triphosphate hydrolases"/>
    <property type="match status" value="1"/>
</dbReference>
<dbReference type="Pfam" id="PF18052">
    <property type="entry name" value="Rx_N"/>
    <property type="match status" value="1"/>
</dbReference>
<accession>A0A5J9V9C4</accession>
<feature type="compositionally biased region" description="Low complexity" evidence="7">
    <location>
        <begin position="10"/>
        <end position="29"/>
    </location>
</feature>
<dbReference type="InterPro" id="IPR027417">
    <property type="entry name" value="P-loop_NTPase"/>
</dbReference>
<dbReference type="AlphaFoldDB" id="A0A5J9V9C4"/>
<keyword evidence="2" id="KW-0433">Leucine-rich repeat</keyword>
<feature type="domain" description="Disease resistance N-terminal" evidence="9">
    <location>
        <begin position="154"/>
        <end position="215"/>
    </location>
</feature>
<evidence type="ECO:0000259" key="11">
    <source>
        <dbReference type="Pfam" id="PF25019"/>
    </source>
</evidence>
<dbReference type="EMBL" id="RWGY01000011">
    <property type="protein sequence ID" value="TVU32555.1"/>
    <property type="molecule type" value="Genomic_DNA"/>
</dbReference>
<dbReference type="PANTHER" id="PTHR36766">
    <property type="entry name" value="PLANT BROAD-SPECTRUM MILDEW RESISTANCE PROTEIN RPW8"/>
    <property type="match status" value="1"/>
</dbReference>
<dbReference type="SUPFAM" id="SSF52058">
    <property type="entry name" value="L domain-like"/>
    <property type="match status" value="1"/>
</dbReference>
<evidence type="ECO:0000313" key="13">
    <source>
        <dbReference type="Proteomes" id="UP000324897"/>
    </source>
</evidence>
<dbReference type="Pfam" id="PF00931">
    <property type="entry name" value="NB-ARC"/>
    <property type="match status" value="1"/>
</dbReference>
<dbReference type="GO" id="GO:0005524">
    <property type="term" value="F:ATP binding"/>
    <property type="evidence" value="ECO:0007669"/>
    <property type="project" value="UniProtKB-KW"/>
</dbReference>
<comment type="similarity">
    <text evidence="1">Belongs to the disease resistance NB-LRR family.</text>
</comment>
<feature type="non-terminal residue" evidence="12">
    <location>
        <position position="1"/>
    </location>
</feature>
<evidence type="ECO:0008006" key="14">
    <source>
        <dbReference type="Google" id="ProtNLM"/>
    </source>
</evidence>
<dbReference type="Gene3D" id="1.20.5.4130">
    <property type="match status" value="1"/>
</dbReference>
<evidence type="ECO:0000256" key="6">
    <source>
        <dbReference type="ARBA" id="ARBA00022840"/>
    </source>
</evidence>
<dbReference type="Gene3D" id="3.40.50.300">
    <property type="entry name" value="P-loop containing nucleotide triphosphate hydrolases"/>
    <property type="match status" value="1"/>
</dbReference>
<keyword evidence="4" id="KW-0547">Nucleotide-binding</keyword>
<proteinExistence type="inferred from homology"/>
<dbReference type="Gene3D" id="1.10.8.430">
    <property type="entry name" value="Helical domain of apoptotic protease-activating factors"/>
    <property type="match status" value="1"/>
</dbReference>
<keyword evidence="5" id="KW-0611">Plant defense</keyword>
<evidence type="ECO:0000256" key="3">
    <source>
        <dbReference type="ARBA" id="ARBA00022737"/>
    </source>
</evidence>
<dbReference type="Pfam" id="PF23559">
    <property type="entry name" value="WHD_DRP"/>
    <property type="match status" value="1"/>
</dbReference>
<evidence type="ECO:0000259" key="10">
    <source>
        <dbReference type="Pfam" id="PF23559"/>
    </source>
</evidence>
<dbReference type="InterPro" id="IPR036388">
    <property type="entry name" value="WH-like_DNA-bd_sf"/>
</dbReference>
<evidence type="ECO:0000313" key="12">
    <source>
        <dbReference type="EMBL" id="TVU32555.1"/>
    </source>
</evidence>
<dbReference type="InterPro" id="IPR032675">
    <property type="entry name" value="LRR_dom_sf"/>
</dbReference>
<dbReference type="Gramene" id="TVU32555">
    <property type="protein sequence ID" value="TVU32555"/>
    <property type="gene ID" value="EJB05_24288"/>
</dbReference>
<evidence type="ECO:0000259" key="9">
    <source>
        <dbReference type="Pfam" id="PF18052"/>
    </source>
</evidence>
<dbReference type="GO" id="GO:0043531">
    <property type="term" value="F:ADP binding"/>
    <property type="evidence" value="ECO:0007669"/>
    <property type="project" value="InterPro"/>
</dbReference>
<dbReference type="InterPro" id="IPR056789">
    <property type="entry name" value="LRR_R13L1-DRL21"/>
</dbReference>
<feature type="domain" description="R13L1/DRL21-like LRR repeat region" evidence="11">
    <location>
        <begin position="804"/>
        <end position="919"/>
    </location>
</feature>
<evidence type="ECO:0000256" key="4">
    <source>
        <dbReference type="ARBA" id="ARBA00022741"/>
    </source>
</evidence>
<keyword evidence="13" id="KW-1185">Reference proteome</keyword>
<evidence type="ECO:0000256" key="7">
    <source>
        <dbReference type="SAM" id="MobiDB-lite"/>
    </source>
</evidence>
<feature type="domain" description="Disease resistance protein winged helix" evidence="10">
    <location>
        <begin position="568"/>
        <end position="632"/>
    </location>
</feature>
<keyword evidence="6" id="KW-0067">ATP-binding</keyword>
<organism evidence="12 13">
    <name type="scientific">Eragrostis curvula</name>
    <name type="common">weeping love grass</name>
    <dbReference type="NCBI Taxonomy" id="38414"/>
    <lineage>
        <taxon>Eukaryota</taxon>
        <taxon>Viridiplantae</taxon>
        <taxon>Streptophyta</taxon>
        <taxon>Embryophyta</taxon>
        <taxon>Tracheophyta</taxon>
        <taxon>Spermatophyta</taxon>
        <taxon>Magnoliopsida</taxon>
        <taxon>Liliopsida</taxon>
        <taxon>Poales</taxon>
        <taxon>Poaceae</taxon>
        <taxon>PACMAD clade</taxon>
        <taxon>Chloridoideae</taxon>
        <taxon>Eragrostideae</taxon>
        <taxon>Eragrostidinae</taxon>
        <taxon>Eragrostis</taxon>
    </lineage>
</organism>
<dbReference type="InterPro" id="IPR041118">
    <property type="entry name" value="Rx_N"/>
</dbReference>
<dbReference type="Pfam" id="PF25019">
    <property type="entry name" value="LRR_R13L1-DRL21"/>
    <property type="match status" value="1"/>
</dbReference>
<evidence type="ECO:0000259" key="8">
    <source>
        <dbReference type="Pfam" id="PF00931"/>
    </source>
</evidence>
<feature type="compositionally biased region" description="Basic and acidic residues" evidence="7">
    <location>
        <begin position="73"/>
        <end position="82"/>
    </location>
</feature>
<dbReference type="GO" id="GO:0006952">
    <property type="term" value="P:defense response"/>
    <property type="evidence" value="ECO:0007669"/>
    <property type="project" value="UniProtKB-KW"/>
</dbReference>
<dbReference type="InterPro" id="IPR058922">
    <property type="entry name" value="WHD_DRP"/>
</dbReference>
<evidence type="ECO:0000256" key="2">
    <source>
        <dbReference type="ARBA" id="ARBA00022614"/>
    </source>
</evidence>
<dbReference type="GO" id="GO:0051707">
    <property type="term" value="P:response to other organism"/>
    <property type="evidence" value="ECO:0007669"/>
    <property type="project" value="UniProtKB-ARBA"/>
</dbReference>
<comment type="caution">
    <text evidence="12">The sequence shown here is derived from an EMBL/GenBank/DDBJ whole genome shotgun (WGS) entry which is preliminary data.</text>
</comment>
<dbReference type="PRINTS" id="PR00364">
    <property type="entry name" value="DISEASERSIST"/>
</dbReference>
<protein>
    <recommendedName>
        <fullName evidence="14">NB-ARC domain-containing protein</fullName>
    </recommendedName>
</protein>
<dbReference type="Proteomes" id="UP000324897">
    <property type="component" value="Chromosome 1"/>
</dbReference>
<dbReference type="Gene3D" id="1.10.10.10">
    <property type="entry name" value="Winged helix-like DNA-binding domain superfamily/Winged helix DNA-binding domain"/>
    <property type="match status" value="1"/>
</dbReference>
<evidence type="ECO:0000256" key="5">
    <source>
        <dbReference type="ARBA" id="ARBA00022821"/>
    </source>
</evidence>
<gene>
    <name evidence="12" type="ORF">EJB05_24288</name>
</gene>
<dbReference type="InterPro" id="IPR002182">
    <property type="entry name" value="NB-ARC"/>
</dbReference>
<sequence length="1122" mass="127062">EILLTPTADSLLPSSPSRLRKSPSSTPRSKQPGRKRRTSANPPPALADKDAASHQIPPRPHQTPCKLRAHSNRIGDGRQRRDQGHKHLTSLTSQINMTKHETKSSLSSHMSISKAIGVVSGINEFGNLFQLVKSTISYLRSQWNGMQEQEVKEHEVLQLKSDLRGLSETLPAMYNLIDRAEWRSQEKCVAELLPKLKDAMYDAEDLLDEFSSYELKVSIEGNATQLSPLIEFFHSVTRGSFNKVNDIQNRLSNISNQLEKMGLHEATPRFDKCIRPVTTSFRTEPKIFGRENEIEEVVRLLGVPNYSNMSSSKRKRTSNAANNEPRASFLPVLPIVGIGGVGKTTLAQEITTLQSVKSHFDKIIWICVSDDFDAVKFTKVLINSLSGKEATTDNFDALQQDLVAQVGENRFLLILDDIWPDALTEDGLCWRKFCAPLRNGSMLLVTTRFAEVSDTVGTMESFALEGLKPEVFWDFFKLCVFGFEDSHIDPQLELIGRSILPKLKGSPLAAKTIGRLLRKNLNTEHWNHILNSELWQIRQNGTDILPALRLSYMYLPFHLKRCFSFCAVYPKDYSFQKASLAEIWMAEGFIEPQGNIPLQHIGDQYFEDLVSLSFFQKLRGTYVIHDLMHDMAQLVSKDECFIINNTSDYGRVPQNVRHLSILKSSDVNLSNLSRLCHHTKLRTLLCNKSLRGKTSVIDRWFSELLHLRVVSCAYMKEPPESIGNLKNLRYLEISTACRMSSRTIPSSFCCLYNLQILYARNCLFENLPVNGLSKMINLQKFEAHVPLQIQAKEVNAVDWGKGIYSIRNTNQITRDVTICNIGAISKDHAVEMNLRTKDYLNSLTLIWSSSTAPEHNEIEVIEALHPPNSLKSVQLKDYPGEYIPSWFQSFNCLEGLKVSDCPNIKSQKLFSLSLNTLDLVNSGNLGDNIECCSLTYLHLSSSNLMSIQTGMWSLPVLQELVIVGCDSLTFIGGRVASIFPSLTELIIDGCKYLSSLEQFIQPDRVPAIKRIRVTSCQELRLLHGERFESFPFLRDLEIRICPRLYWQSGIVLPASLRSLTLSPEEVAYTSAILRVDSSHFAMRTNPTAGKAPAIGTREQRAERFFNLPPRYPQDRRWGWERL</sequence>
<dbReference type="InterPro" id="IPR042197">
    <property type="entry name" value="Apaf_helical"/>
</dbReference>
<keyword evidence="3" id="KW-0677">Repeat</keyword>
<dbReference type="Gene3D" id="3.80.10.10">
    <property type="entry name" value="Ribonuclease Inhibitor"/>
    <property type="match status" value="1"/>
</dbReference>
<reference evidence="12 13" key="1">
    <citation type="journal article" date="2019" name="Sci. Rep.">
        <title>A high-quality genome of Eragrostis curvula grass provides insights into Poaceae evolution and supports new strategies to enhance forage quality.</title>
        <authorList>
            <person name="Carballo J."/>
            <person name="Santos B.A.C.M."/>
            <person name="Zappacosta D."/>
            <person name="Garbus I."/>
            <person name="Selva J.P."/>
            <person name="Gallo C.A."/>
            <person name="Diaz A."/>
            <person name="Albertini E."/>
            <person name="Caccamo M."/>
            <person name="Echenique V."/>
        </authorList>
    </citation>
    <scope>NUCLEOTIDE SEQUENCE [LARGE SCALE GENOMIC DNA]</scope>
    <source>
        <strain evidence="13">cv. Victoria</strain>
        <tissue evidence="12">Leaf</tissue>
    </source>
</reference>
<feature type="domain" description="NB-ARC" evidence="8">
    <location>
        <begin position="332"/>
        <end position="482"/>
    </location>
</feature>
<dbReference type="OrthoDB" id="592791at2759"/>
<name>A0A5J9V9C4_9POAL</name>